<comment type="caution">
    <text evidence="1">The sequence shown here is derived from an EMBL/GenBank/DDBJ whole genome shotgun (WGS) entry which is preliminary data.</text>
</comment>
<dbReference type="Pfam" id="PF15892">
    <property type="entry name" value="BNR_4"/>
    <property type="match status" value="1"/>
</dbReference>
<dbReference type="Proteomes" id="UP001305647">
    <property type="component" value="Unassembled WGS sequence"/>
</dbReference>
<dbReference type="EMBL" id="MU863675">
    <property type="protein sequence ID" value="KAK4097433.1"/>
    <property type="molecule type" value="Genomic_DNA"/>
</dbReference>
<organism evidence="1 2">
    <name type="scientific">Parathielavia hyrcaniae</name>
    <dbReference type="NCBI Taxonomy" id="113614"/>
    <lineage>
        <taxon>Eukaryota</taxon>
        <taxon>Fungi</taxon>
        <taxon>Dikarya</taxon>
        <taxon>Ascomycota</taxon>
        <taxon>Pezizomycotina</taxon>
        <taxon>Sordariomycetes</taxon>
        <taxon>Sordariomycetidae</taxon>
        <taxon>Sordariales</taxon>
        <taxon>Chaetomiaceae</taxon>
        <taxon>Parathielavia</taxon>
    </lineage>
</organism>
<proteinExistence type="predicted"/>
<gene>
    <name evidence="1" type="ORF">N658DRAFT_569328</name>
</gene>
<protein>
    <submittedName>
        <fullName evidence="1">Uncharacterized protein</fullName>
    </submittedName>
</protein>
<evidence type="ECO:0000313" key="2">
    <source>
        <dbReference type="Proteomes" id="UP001305647"/>
    </source>
</evidence>
<sequence length="418" mass="46843">MVSFRVFYRPSQDPSRRRSNINCNSFQQDVIVSFNGWHYCCLYSFLKSPSSDTVEEPLYVHVTVLDDYEQTTDDGHNTVQMGIYPGDGTIHLSFDHHCDVLRYRCSVRGLATDPTAFEWTSSLFTPTLDYLPGLPSTHRHFEYVTYSRFGFVGDDMFCSFRDGKAGLSSDYLYLYSGATGRSVFAGAHLTGIRSNHDPLDTKHKQQAEPNAAENNHNICYAYSDDRGYTWKNGAGKMLTDLRKGETVDNDADGIVAFDIPGHSGLSNQEAQAVDREGGVQVLNRDTTDGGDGPVRKHYYRSPDGIWTKRPIRRVAGRARGRLAVGKFGDLFVMLPDFAASTMRIVKASKATGYTSYDEVRRGRNLAGEPLVDAARLEHDNVLSVLLLTEEKAIRNGAKSAVLRHVARGRLDEWIKQRL</sequence>
<accession>A0AAN6PTD3</accession>
<name>A0AAN6PTD3_9PEZI</name>
<reference evidence="1" key="1">
    <citation type="journal article" date="2023" name="Mol. Phylogenet. Evol.">
        <title>Genome-scale phylogeny and comparative genomics of the fungal order Sordariales.</title>
        <authorList>
            <person name="Hensen N."/>
            <person name="Bonometti L."/>
            <person name="Westerberg I."/>
            <person name="Brannstrom I.O."/>
            <person name="Guillou S."/>
            <person name="Cros-Aarteil S."/>
            <person name="Calhoun S."/>
            <person name="Haridas S."/>
            <person name="Kuo A."/>
            <person name="Mondo S."/>
            <person name="Pangilinan J."/>
            <person name="Riley R."/>
            <person name="LaButti K."/>
            <person name="Andreopoulos B."/>
            <person name="Lipzen A."/>
            <person name="Chen C."/>
            <person name="Yan M."/>
            <person name="Daum C."/>
            <person name="Ng V."/>
            <person name="Clum A."/>
            <person name="Steindorff A."/>
            <person name="Ohm R.A."/>
            <person name="Martin F."/>
            <person name="Silar P."/>
            <person name="Natvig D.O."/>
            <person name="Lalanne C."/>
            <person name="Gautier V."/>
            <person name="Ament-Velasquez S.L."/>
            <person name="Kruys A."/>
            <person name="Hutchinson M.I."/>
            <person name="Powell A.J."/>
            <person name="Barry K."/>
            <person name="Miller A.N."/>
            <person name="Grigoriev I.V."/>
            <person name="Debuchy R."/>
            <person name="Gladieux P."/>
            <person name="Hiltunen Thoren M."/>
            <person name="Johannesson H."/>
        </authorList>
    </citation>
    <scope>NUCLEOTIDE SEQUENCE</scope>
    <source>
        <strain evidence="1">CBS 757.83</strain>
    </source>
</reference>
<dbReference type="AlphaFoldDB" id="A0AAN6PTD3"/>
<keyword evidence="2" id="KW-1185">Reference proteome</keyword>
<evidence type="ECO:0000313" key="1">
    <source>
        <dbReference type="EMBL" id="KAK4097433.1"/>
    </source>
</evidence>
<reference evidence="1" key="2">
    <citation type="submission" date="2023-05" db="EMBL/GenBank/DDBJ databases">
        <authorList>
            <consortium name="Lawrence Berkeley National Laboratory"/>
            <person name="Steindorff A."/>
            <person name="Hensen N."/>
            <person name="Bonometti L."/>
            <person name="Westerberg I."/>
            <person name="Brannstrom I.O."/>
            <person name="Guillou S."/>
            <person name="Cros-Aarteil S."/>
            <person name="Calhoun S."/>
            <person name="Haridas S."/>
            <person name="Kuo A."/>
            <person name="Mondo S."/>
            <person name="Pangilinan J."/>
            <person name="Riley R."/>
            <person name="Labutti K."/>
            <person name="Andreopoulos B."/>
            <person name="Lipzen A."/>
            <person name="Chen C."/>
            <person name="Yanf M."/>
            <person name="Daum C."/>
            <person name="Ng V."/>
            <person name="Clum A."/>
            <person name="Ohm R."/>
            <person name="Martin F."/>
            <person name="Silar P."/>
            <person name="Natvig D."/>
            <person name="Lalanne C."/>
            <person name="Gautier V."/>
            <person name="Ament-Velasquez S.L."/>
            <person name="Kruys A."/>
            <person name="Hutchinson M.I."/>
            <person name="Powell A.J."/>
            <person name="Barry K."/>
            <person name="Miller A.N."/>
            <person name="Grigoriev I.V."/>
            <person name="Debuchy R."/>
            <person name="Gladieux P."/>
            <person name="Thoren M.H."/>
            <person name="Johannesson H."/>
        </authorList>
    </citation>
    <scope>NUCLEOTIDE SEQUENCE</scope>
    <source>
        <strain evidence="1">CBS 757.83</strain>
    </source>
</reference>